<comment type="caution">
    <text evidence="1">The sequence shown here is derived from an EMBL/GenBank/DDBJ whole genome shotgun (WGS) entry which is preliminary data.</text>
</comment>
<dbReference type="RefSeq" id="WP_107847573.1">
    <property type="nucleotide sequence ID" value="NZ_QBKS01000003.1"/>
</dbReference>
<accession>A0A2T6BCR8</accession>
<organism evidence="1 2">
    <name type="scientific">Litoreibacter ponti</name>
    <dbReference type="NCBI Taxonomy" id="1510457"/>
    <lineage>
        <taxon>Bacteria</taxon>
        <taxon>Pseudomonadati</taxon>
        <taxon>Pseudomonadota</taxon>
        <taxon>Alphaproteobacteria</taxon>
        <taxon>Rhodobacterales</taxon>
        <taxon>Roseobacteraceae</taxon>
        <taxon>Litoreibacter</taxon>
    </lineage>
</organism>
<sequence>MTRIPVQTLRRCLPRIEQFYRQTPGLLLVGLAEKEVAGSRAGILAVVFVVRKKRANPKVCLPSSVELSRFDPALPKESRVATDVVERKMDEALLTIDGADIIRSEKLLDHGTLGLVLDTRDGSGRVWGITNAHVLAPPEADVRTHQVESNSFSPMRIIGQVFAHSRLKTSRQNTVDLALIDVDERLSNAPLAVQGAVQRLAGFRTVSEAMQGGSRRQFSYRSNGQEVICHKPKLLMRKRLRHPDGTPLEFVSFYQLDVSPASPDRPRGGHSGSLLLTSIGDRSYGAGLVFAGSANSVLVYGWSTIRGHLRRWVPGIGS</sequence>
<evidence type="ECO:0000313" key="1">
    <source>
        <dbReference type="EMBL" id="PTX53860.1"/>
    </source>
</evidence>
<dbReference type="EMBL" id="QBKS01000003">
    <property type="protein sequence ID" value="PTX53860.1"/>
    <property type="molecule type" value="Genomic_DNA"/>
</dbReference>
<dbReference type="AlphaFoldDB" id="A0A2T6BCR8"/>
<keyword evidence="2" id="KW-1185">Reference proteome</keyword>
<protein>
    <recommendedName>
        <fullName evidence="3">Trypsin-like peptidase</fullName>
    </recommendedName>
</protein>
<dbReference type="Proteomes" id="UP000243978">
    <property type="component" value="Unassembled WGS sequence"/>
</dbReference>
<evidence type="ECO:0008006" key="3">
    <source>
        <dbReference type="Google" id="ProtNLM"/>
    </source>
</evidence>
<name>A0A2T6BCR8_9RHOB</name>
<reference evidence="1 2" key="1">
    <citation type="submission" date="2018-04" db="EMBL/GenBank/DDBJ databases">
        <title>Genomic Encyclopedia of Archaeal and Bacterial Type Strains, Phase II (KMG-II): from individual species to whole genera.</title>
        <authorList>
            <person name="Goeker M."/>
        </authorList>
    </citation>
    <scope>NUCLEOTIDE SEQUENCE [LARGE SCALE GENOMIC DNA]</scope>
    <source>
        <strain evidence="1 2">DSM 100977</strain>
    </source>
</reference>
<evidence type="ECO:0000313" key="2">
    <source>
        <dbReference type="Proteomes" id="UP000243978"/>
    </source>
</evidence>
<proteinExistence type="predicted"/>
<gene>
    <name evidence="1" type="ORF">C8N43_3903</name>
</gene>